<dbReference type="EMBL" id="MCGE01000034">
    <property type="protein sequence ID" value="ORZ07697.1"/>
    <property type="molecule type" value="Genomic_DNA"/>
</dbReference>
<dbReference type="InterPro" id="IPR042241">
    <property type="entry name" value="GCP_C_sf"/>
</dbReference>
<evidence type="ECO:0000313" key="9">
    <source>
        <dbReference type="EMBL" id="ORZ07697.1"/>
    </source>
</evidence>
<evidence type="ECO:0000256" key="2">
    <source>
        <dbReference type="ARBA" id="ARBA00022490"/>
    </source>
</evidence>
<sequence>MSHLHSSSPPSSPGHKSSTLERRESRRSTSLSSNRASVLLSERQLNKINQNLANIRQNSISAISEPHSPSFKHPSFMNDMAVATDPMIHSPNLQAPTSATTGGMPRSISSGELWSNQNANTTLTPKADSTTLSYNTNGSIGVFPEHIQEYAAIEDLLYILMGINGTYIKFEYPSQATELDDDDDDDPMEDMGSATSTNCWDSMKYDIDSTLDQSLRHMVEKLLPLATYYMSVDAFVEQFARFEYGTVNHALCSAMRVFLKEYINFIAQLEHQFQTSSQFTLHRIWFYAQDTLQQMKILHQLTIAIRDLSKRSYLADDDEDNIDAVLEGLKSTTDDSNEIRIPDRQKGAAVLNVLSDRLVGLSGDPKCKQIYSFLLSRASLPYFEILHAWIYRGEIKDPYNEFMVLEKRNVKKENLKEDFNDAYWEMRYTVRDNGLVPGFLEPLKQQILLAGKYLNVVRECGVNIAKPEEMMDIMSQDQHSLDVQSSTGSGATGSGNQQNQQQPFIFHGNGIYGGKHGDLSQVTTRNDVWLAVDGGKFIKNLEIAYRYANRTLLNLLLKEQQLTARLRSIKHYFFLDQSDFLTSFLDLAKDELKQSAQDIPLARLQSLMDIVLRNSSSVAAYDPFKEDVVVSLSPLKLIDQLLRIINVAGFEAPSDVNSSGVMGQDGTSSLSSSAYHLDRSQSLSGSVVFPSSSASNAPPKDVLNGYDALTLDYTVTFPLSLVISRKALTKYQLLFRHLLYLKHVEDLLCKTWMDQKETIWRRPSTCPETERWKFQVYSLRNRMLCFVQQFTYYVTNEVLEPNWRQLEANLTKVSTVDEVLQYHSDFLDTCLKECMLTNSKLLRIYNKLMNSCVKFSHQAERYTQLIQTMEDRRSGLSRMPKQGLDSKTIEAHFETAQRSLNKLEEGVAYHMKLLINALNLYSATETVQFLCLVMRLDYNGFYKDS</sequence>
<evidence type="ECO:0000256" key="3">
    <source>
        <dbReference type="ARBA" id="ARBA00022701"/>
    </source>
</evidence>
<dbReference type="GO" id="GO:0000278">
    <property type="term" value="P:mitotic cell cycle"/>
    <property type="evidence" value="ECO:0007669"/>
    <property type="project" value="TreeGrafter"/>
</dbReference>
<feature type="compositionally biased region" description="Low complexity" evidence="6">
    <location>
        <begin position="1"/>
        <end position="17"/>
    </location>
</feature>
<dbReference type="InterPro" id="IPR007259">
    <property type="entry name" value="GCP"/>
</dbReference>
<dbReference type="Pfam" id="PF17681">
    <property type="entry name" value="GCP_N_terminal"/>
    <property type="match status" value="1"/>
</dbReference>
<dbReference type="PANTHER" id="PTHR19302:SF13">
    <property type="entry name" value="GAMMA-TUBULIN COMPLEX COMPONENT 2"/>
    <property type="match status" value="1"/>
</dbReference>
<feature type="domain" description="Gamma tubulin complex component C-terminal" evidence="7">
    <location>
        <begin position="562"/>
        <end position="942"/>
    </location>
</feature>
<dbReference type="GO" id="GO:0000922">
    <property type="term" value="C:spindle pole"/>
    <property type="evidence" value="ECO:0007669"/>
    <property type="project" value="InterPro"/>
</dbReference>
<evidence type="ECO:0000256" key="6">
    <source>
        <dbReference type="SAM" id="MobiDB-lite"/>
    </source>
</evidence>
<feature type="compositionally biased region" description="Basic and acidic residues" evidence="6">
    <location>
        <begin position="18"/>
        <end position="27"/>
    </location>
</feature>
<comment type="similarity">
    <text evidence="1 5">Belongs to the TUBGCP family.</text>
</comment>
<accession>A0A1X2I2G2</accession>
<evidence type="ECO:0000313" key="10">
    <source>
        <dbReference type="Proteomes" id="UP000193560"/>
    </source>
</evidence>
<dbReference type="GO" id="GO:0031122">
    <property type="term" value="P:cytoplasmic microtubule organization"/>
    <property type="evidence" value="ECO:0007669"/>
    <property type="project" value="TreeGrafter"/>
</dbReference>
<dbReference type="GO" id="GO:0005874">
    <property type="term" value="C:microtubule"/>
    <property type="evidence" value="ECO:0007669"/>
    <property type="project" value="UniProtKB-KW"/>
</dbReference>
<evidence type="ECO:0000256" key="5">
    <source>
        <dbReference type="RuleBase" id="RU363050"/>
    </source>
</evidence>
<dbReference type="PANTHER" id="PTHR19302">
    <property type="entry name" value="GAMMA TUBULIN COMPLEX PROTEIN"/>
    <property type="match status" value="1"/>
</dbReference>
<dbReference type="Proteomes" id="UP000193560">
    <property type="component" value="Unassembled WGS sequence"/>
</dbReference>
<dbReference type="OrthoDB" id="2192946at2759"/>
<dbReference type="InterPro" id="IPR040457">
    <property type="entry name" value="GCP_C"/>
</dbReference>
<dbReference type="FunFam" id="1.20.120.1900:FF:000011">
    <property type="entry name" value="Spindle pole body component"/>
    <property type="match status" value="1"/>
</dbReference>
<feature type="domain" description="Gamma tubulin complex component protein N-terminal" evidence="8">
    <location>
        <begin position="153"/>
        <end position="559"/>
    </location>
</feature>
<dbReference type="Gene3D" id="1.20.120.1900">
    <property type="entry name" value="Gamma-tubulin complex, C-terminal domain"/>
    <property type="match status" value="1"/>
</dbReference>
<organism evidence="9 10">
    <name type="scientific">Absidia repens</name>
    <dbReference type="NCBI Taxonomy" id="90262"/>
    <lineage>
        <taxon>Eukaryota</taxon>
        <taxon>Fungi</taxon>
        <taxon>Fungi incertae sedis</taxon>
        <taxon>Mucoromycota</taxon>
        <taxon>Mucoromycotina</taxon>
        <taxon>Mucoromycetes</taxon>
        <taxon>Mucorales</taxon>
        <taxon>Cunninghamellaceae</taxon>
        <taxon>Absidia</taxon>
    </lineage>
</organism>
<keyword evidence="4 5" id="KW-0206">Cytoskeleton</keyword>
<keyword evidence="3 5" id="KW-0493">Microtubule</keyword>
<feature type="region of interest" description="Disordered" evidence="6">
    <location>
        <begin position="1"/>
        <end position="36"/>
    </location>
</feature>
<dbReference type="GO" id="GO:0051011">
    <property type="term" value="F:microtubule minus-end binding"/>
    <property type="evidence" value="ECO:0007669"/>
    <property type="project" value="TreeGrafter"/>
</dbReference>
<evidence type="ECO:0000256" key="1">
    <source>
        <dbReference type="ARBA" id="ARBA00010337"/>
    </source>
</evidence>
<dbReference type="STRING" id="90262.A0A1X2I2G2"/>
<name>A0A1X2I2G2_9FUNG</name>
<evidence type="ECO:0000256" key="4">
    <source>
        <dbReference type="ARBA" id="ARBA00023212"/>
    </source>
</evidence>
<comment type="subcellular location">
    <subcellularLocation>
        <location evidence="5">Cytoplasm</location>
        <location evidence="5">Cytoskeleton</location>
        <location evidence="5">Microtubule organizing center</location>
    </subcellularLocation>
</comment>
<keyword evidence="10" id="KW-1185">Reference proteome</keyword>
<keyword evidence="2 5" id="KW-0963">Cytoplasm</keyword>
<gene>
    <name evidence="9" type="ORF">BCR42DRAFT_495904</name>
</gene>
<reference evidence="9 10" key="1">
    <citation type="submission" date="2016-07" db="EMBL/GenBank/DDBJ databases">
        <title>Pervasive Adenine N6-methylation of Active Genes in Fungi.</title>
        <authorList>
            <consortium name="DOE Joint Genome Institute"/>
            <person name="Mondo S.J."/>
            <person name="Dannebaum R.O."/>
            <person name="Kuo R.C."/>
            <person name="Labutti K."/>
            <person name="Haridas S."/>
            <person name="Kuo A."/>
            <person name="Salamov A."/>
            <person name="Ahrendt S.R."/>
            <person name="Lipzen A."/>
            <person name="Sullivan W."/>
            <person name="Andreopoulos W.B."/>
            <person name="Clum A."/>
            <person name="Lindquist E."/>
            <person name="Daum C."/>
            <person name="Ramamoorthy G.K."/>
            <person name="Gryganskyi A."/>
            <person name="Culley D."/>
            <person name="Magnuson J.K."/>
            <person name="James T.Y."/>
            <person name="O'Malley M.A."/>
            <person name="Stajich J.E."/>
            <person name="Spatafora J.W."/>
            <person name="Visel A."/>
            <person name="Grigoriev I.V."/>
        </authorList>
    </citation>
    <scope>NUCLEOTIDE SEQUENCE [LARGE SCALE GENOMIC DNA]</scope>
    <source>
        <strain evidence="9 10">NRRL 1336</strain>
    </source>
</reference>
<dbReference type="GO" id="GO:0043015">
    <property type="term" value="F:gamma-tubulin binding"/>
    <property type="evidence" value="ECO:0007669"/>
    <property type="project" value="InterPro"/>
</dbReference>
<dbReference type="GO" id="GO:0051321">
    <property type="term" value="P:meiotic cell cycle"/>
    <property type="evidence" value="ECO:0007669"/>
    <property type="project" value="TreeGrafter"/>
</dbReference>
<protein>
    <recommendedName>
        <fullName evidence="5">Spindle pole body component</fullName>
    </recommendedName>
</protein>
<evidence type="ECO:0000259" key="7">
    <source>
        <dbReference type="Pfam" id="PF04130"/>
    </source>
</evidence>
<dbReference type="GO" id="GO:0044732">
    <property type="term" value="C:mitotic spindle pole body"/>
    <property type="evidence" value="ECO:0007669"/>
    <property type="project" value="TreeGrafter"/>
</dbReference>
<dbReference type="GO" id="GO:0000930">
    <property type="term" value="C:gamma-tubulin complex"/>
    <property type="evidence" value="ECO:0007669"/>
    <property type="project" value="TreeGrafter"/>
</dbReference>
<dbReference type="AlphaFoldDB" id="A0A1X2I2G2"/>
<dbReference type="GO" id="GO:0007020">
    <property type="term" value="P:microtubule nucleation"/>
    <property type="evidence" value="ECO:0007669"/>
    <property type="project" value="InterPro"/>
</dbReference>
<feature type="region of interest" description="Disordered" evidence="6">
    <location>
        <begin position="93"/>
        <end position="131"/>
    </location>
</feature>
<dbReference type="Pfam" id="PF04130">
    <property type="entry name" value="GCP_C_terminal"/>
    <property type="match status" value="1"/>
</dbReference>
<dbReference type="GO" id="GO:0051225">
    <property type="term" value="P:spindle assembly"/>
    <property type="evidence" value="ECO:0007669"/>
    <property type="project" value="TreeGrafter"/>
</dbReference>
<evidence type="ECO:0000259" key="8">
    <source>
        <dbReference type="Pfam" id="PF17681"/>
    </source>
</evidence>
<proteinExistence type="inferred from homology"/>
<comment type="caution">
    <text evidence="9">The sequence shown here is derived from an EMBL/GenBank/DDBJ whole genome shotgun (WGS) entry which is preliminary data.</text>
</comment>
<dbReference type="InterPro" id="IPR041470">
    <property type="entry name" value="GCP_N"/>
</dbReference>